<dbReference type="SUPFAM" id="SSF49493">
    <property type="entry name" value="HSP40/DnaJ peptide-binding domain"/>
    <property type="match status" value="2"/>
</dbReference>
<dbReference type="InterPro" id="IPR001305">
    <property type="entry name" value="HSP_DnaJ_Cys-rich_dom"/>
</dbReference>
<dbReference type="InterPro" id="IPR008971">
    <property type="entry name" value="HSP40/DnaJ_pept-bd"/>
</dbReference>
<dbReference type="PANTHER" id="PTHR43096:SF52">
    <property type="entry name" value="DNAJ HOMOLOG 1, MITOCHONDRIAL-RELATED"/>
    <property type="match status" value="1"/>
</dbReference>
<dbReference type="FunFam" id="2.10.230.10:FF:000002">
    <property type="entry name" value="Molecular chaperone DnaJ"/>
    <property type="match status" value="1"/>
</dbReference>
<dbReference type="InterPro" id="IPR004088">
    <property type="entry name" value="KH_dom_type_1"/>
</dbReference>
<dbReference type="Gene3D" id="3.30.1370.10">
    <property type="entry name" value="K Homology domain, type 1"/>
    <property type="match status" value="3"/>
</dbReference>
<protein>
    <submittedName>
        <fullName evidence="11">Insulin-like growth factor 2 mRNA-binding protein 3</fullName>
    </submittedName>
</protein>
<dbReference type="GO" id="GO:0005524">
    <property type="term" value="F:ATP binding"/>
    <property type="evidence" value="ECO:0007669"/>
    <property type="project" value="InterPro"/>
</dbReference>
<name>A0A7J6P7Y0_PEROL</name>
<feature type="compositionally biased region" description="Low complexity" evidence="8">
    <location>
        <begin position="552"/>
        <end position="561"/>
    </location>
</feature>
<feature type="compositionally biased region" description="Pro residues" evidence="8">
    <location>
        <begin position="314"/>
        <end position="325"/>
    </location>
</feature>
<dbReference type="Pfam" id="PF01556">
    <property type="entry name" value="DnaJ_C"/>
    <property type="match status" value="1"/>
</dbReference>
<feature type="region of interest" description="Disordered" evidence="8">
    <location>
        <begin position="713"/>
        <end position="746"/>
    </location>
</feature>
<dbReference type="SUPFAM" id="SSF57938">
    <property type="entry name" value="DnaJ/Hsp40 cysteine-rich domain"/>
    <property type="match status" value="1"/>
</dbReference>
<feature type="compositionally biased region" description="Basic and acidic residues" evidence="8">
    <location>
        <begin position="101"/>
        <end position="113"/>
    </location>
</feature>
<dbReference type="PROSITE" id="PS51188">
    <property type="entry name" value="ZF_CR"/>
    <property type="match status" value="1"/>
</dbReference>
<evidence type="ECO:0000259" key="10">
    <source>
        <dbReference type="PROSITE" id="PS51188"/>
    </source>
</evidence>
<dbReference type="GO" id="GO:0042026">
    <property type="term" value="P:protein refolding"/>
    <property type="evidence" value="ECO:0007669"/>
    <property type="project" value="TreeGrafter"/>
</dbReference>
<keyword evidence="1 7" id="KW-0479">Metal-binding</keyword>
<dbReference type="InterPro" id="IPR036410">
    <property type="entry name" value="HSP_DnaJ_Cys-rich_dom_sf"/>
</dbReference>
<dbReference type="Gene3D" id="2.60.260.20">
    <property type="entry name" value="Urease metallochaperone UreE, N-terminal domain"/>
    <property type="match status" value="2"/>
</dbReference>
<dbReference type="Gene3D" id="2.10.230.10">
    <property type="entry name" value="Heat shock protein DnaJ, cysteine-rich domain"/>
    <property type="match status" value="1"/>
</dbReference>
<dbReference type="PRINTS" id="PR00625">
    <property type="entry name" value="JDOMAIN"/>
</dbReference>
<evidence type="ECO:0000256" key="6">
    <source>
        <dbReference type="PROSITE-ProRule" id="PRU00117"/>
    </source>
</evidence>
<dbReference type="InterPro" id="IPR036612">
    <property type="entry name" value="KH_dom_type_1_sf"/>
</dbReference>
<dbReference type="PROSITE" id="PS50084">
    <property type="entry name" value="KH_TYPE_1"/>
    <property type="match status" value="3"/>
</dbReference>
<dbReference type="InterPro" id="IPR001623">
    <property type="entry name" value="DnaJ_domain"/>
</dbReference>
<keyword evidence="2" id="KW-0677">Repeat</keyword>
<dbReference type="CDD" id="cd00105">
    <property type="entry name" value="KH-I"/>
    <property type="match status" value="2"/>
</dbReference>
<evidence type="ECO:0000256" key="5">
    <source>
        <dbReference type="ARBA" id="ARBA00023186"/>
    </source>
</evidence>
<dbReference type="CDD" id="cd06257">
    <property type="entry name" value="DnaJ"/>
    <property type="match status" value="1"/>
</dbReference>
<feature type="compositionally biased region" description="Basic residues" evidence="8">
    <location>
        <begin position="491"/>
        <end position="502"/>
    </location>
</feature>
<sequence>MDYGVTSEDVDYDETAAAAAASAQQHQSGTGVASTTNASTTFQPPPDDRVDDDDEDSLGDDDDRDREDEEGYSAEEHHDDAHEDPSPRSGHGNEPPAEQPAIREEPASEKKQQQEAWTGANRVGQAQPQQQQPGRDYLPCRCLVPDDIAGHIIGVRGTGLHRLQKLSGANVHVSKPSETPKSLVDRVVTFIGNPQQVDTAIAKLLDMLRRDKPQSRGIFVLLIPEVTSFAFLDGRGQRLRALESDFHCEVTIAKAPIEGMMVRPVIIKGSDEATAAVISKLRNTVEEVVRSKRIPFEEASALVMGSDRQGDRSAPPPPPPPPGPPVEIESRPGEVVVPWVPGLEKIPRDQDSGSPVMLVVDRRYSAFVIGKNGKSITEIEHCSGARIQFEKADQFPPNPKLAPNRNEVMVLRGTMAEKSRGMVKTMEVLDVKEDKYTELLIQASKTRNVIGRGGDTINWICKTTGCNVQVQKSESSDMPTRFVTFEGSLDKRRKGQVGARRKSGGEINIRGQGIESIAPESKRARHHHHHQQEYQSHGRSTESPRGHRGSHSYEGVSESSSAFRQRGSLDNAAVALGTAADRLGSDIDHDEASYFSVVVGRNTINSWVKAGFLDELSRRSGAHVEIGKDHGGWRCGRQCLVTSGIFLTTGKKDPYSIMGVSPAATQKEIKEKFRELAKKYHPDRNPNDPEAQSRMASLTDAYAILTDPKKRAIFDREQREMRNGSTGSGTTSSGASASTAGDWHHDPSQMFSEFSKVFGRQAKYRQAGQVSQRGDDITTEIEVSFMEAMRGSTRTVALSCRQGCETCNGSGAAAGTGWTMCRQCKGTGTVRVERGIMTMGMPCNTCSGSGQTLDHPCRSCRGEGAMVRRKDVLVSVPAGARQFTELRLPGLGHCGLRGGRSGDLFVAIKVKEHERFKRVDEDVHLTVPVTLSQALLGGTVEIPSLTSEKDIIKLQIPPNTLPGNSRIIRGKGPPKLSPGSSVDSASNPRGNLVLHFSLSLPERLTPRQEALIREFDDIEKESKQRREFKHGNNEDQGARRTASATAM</sequence>
<dbReference type="SUPFAM" id="SSF46565">
    <property type="entry name" value="Chaperone J-domain"/>
    <property type="match status" value="1"/>
</dbReference>
<dbReference type="GO" id="GO:0051082">
    <property type="term" value="F:unfolded protein binding"/>
    <property type="evidence" value="ECO:0007669"/>
    <property type="project" value="InterPro"/>
</dbReference>
<dbReference type="Pfam" id="PF00226">
    <property type="entry name" value="DnaJ"/>
    <property type="match status" value="1"/>
</dbReference>
<feature type="region of interest" description="Disordered" evidence="8">
    <location>
        <begin position="485"/>
        <end position="564"/>
    </location>
</feature>
<dbReference type="InterPro" id="IPR002939">
    <property type="entry name" value="DnaJ_C"/>
</dbReference>
<dbReference type="InterPro" id="IPR036869">
    <property type="entry name" value="J_dom_sf"/>
</dbReference>
<feature type="compositionally biased region" description="Basic and acidic residues" evidence="8">
    <location>
        <begin position="74"/>
        <end position="86"/>
    </location>
</feature>
<evidence type="ECO:0000256" key="4">
    <source>
        <dbReference type="ARBA" id="ARBA00022833"/>
    </source>
</evidence>
<dbReference type="OrthoDB" id="10256793at2759"/>
<dbReference type="CDD" id="cd10719">
    <property type="entry name" value="DnaJ_zf"/>
    <property type="match status" value="1"/>
</dbReference>
<dbReference type="SUPFAM" id="SSF54791">
    <property type="entry name" value="Eukaryotic type KH-domain (KH-domain type I)"/>
    <property type="match status" value="3"/>
</dbReference>
<feature type="region of interest" description="Disordered" evidence="8">
    <location>
        <begin position="16"/>
        <end position="136"/>
    </location>
</feature>
<feature type="compositionally biased region" description="Low complexity" evidence="8">
    <location>
        <begin position="724"/>
        <end position="741"/>
    </location>
</feature>
<accession>A0A7J6P7Y0</accession>
<dbReference type="InterPro" id="IPR012724">
    <property type="entry name" value="DnaJ"/>
</dbReference>
<dbReference type="GO" id="GO:0008270">
    <property type="term" value="F:zinc ion binding"/>
    <property type="evidence" value="ECO:0007669"/>
    <property type="project" value="UniProtKB-KW"/>
</dbReference>
<evidence type="ECO:0000256" key="7">
    <source>
        <dbReference type="PROSITE-ProRule" id="PRU00546"/>
    </source>
</evidence>
<dbReference type="AlphaFoldDB" id="A0A7J6P7Y0"/>
<keyword evidence="4 7" id="KW-0862">Zinc</keyword>
<feature type="domain" description="J" evidence="9">
    <location>
        <begin position="653"/>
        <end position="718"/>
    </location>
</feature>
<dbReference type="PANTHER" id="PTHR43096">
    <property type="entry name" value="DNAJ HOMOLOG 1, MITOCHONDRIAL-RELATED"/>
    <property type="match status" value="1"/>
</dbReference>
<keyword evidence="5" id="KW-0143">Chaperone</keyword>
<dbReference type="GO" id="GO:0009408">
    <property type="term" value="P:response to heat"/>
    <property type="evidence" value="ECO:0007669"/>
    <property type="project" value="InterPro"/>
</dbReference>
<gene>
    <name evidence="11" type="primary">IGF2BP3_4</name>
    <name evidence="11" type="ORF">FOZ60_014107</name>
</gene>
<dbReference type="CDD" id="cd10747">
    <property type="entry name" value="DnaJ_C"/>
    <property type="match status" value="1"/>
</dbReference>
<feature type="region of interest" description="Disordered" evidence="8">
    <location>
        <begin position="304"/>
        <end position="330"/>
    </location>
</feature>
<keyword evidence="3 7" id="KW-0863">Zinc-finger</keyword>
<dbReference type="Pfam" id="PF00013">
    <property type="entry name" value="KH_1"/>
    <property type="match status" value="3"/>
</dbReference>
<dbReference type="HAMAP" id="MF_01152">
    <property type="entry name" value="DnaJ"/>
    <property type="match status" value="1"/>
</dbReference>
<evidence type="ECO:0000256" key="8">
    <source>
        <dbReference type="SAM" id="MobiDB-lite"/>
    </source>
</evidence>
<dbReference type="InterPro" id="IPR004087">
    <property type="entry name" value="KH_dom"/>
</dbReference>
<dbReference type="SMART" id="SM00322">
    <property type="entry name" value="KH"/>
    <property type="match status" value="4"/>
</dbReference>
<proteinExistence type="inferred from homology"/>
<feature type="compositionally biased region" description="Basic and acidic residues" evidence="8">
    <location>
        <begin position="713"/>
        <end position="722"/>
    </location>
</feature>
<evidence type="ECO:0000256" key="3">
    <source>
        <dbReference type="ARBA" id="ARBA00022771"/>
    </source>
</evidence>
<evidence type="ECO:0000256" key="2">
    <source>
        <dbReference type="ARBA" id="ARBA00022737"/>
    </source>
</evidence>
<organism evidence="11 12">
    <name type="scientific">Perkinsus olseni</name>
    <name type="common">Perkinsus atlanticus</name>
    <dbReference type="NCBI Taxonomy" id="32597"/>
    <lineage>
        <taxon>Eukaryota</taxon>
        <taxon>Sar</taxon>
        <taxon>Alveolata</taxon>
        <taxon>Perkinsozoa</taxon>
        <taxon>Perkinsea</taxon>
        <taxon>Perkinsida</taxon>
        <taxon>Perkinsidae</taxon>
        <taxon>Perkinsus</taxon>
    </lineage>
</organism>
<feature type="zinc finger region" description="CR-type" evidence="7">
    <location>
        <begin position="791"/>
        <end position="869"/>
    </location>
</feature>
<dbReference type="GO" id="GO:0031072">
    <property type="term" value="F:heat shock protein binding"/>
    <property type="evidence" value="ECO:0007669"/>
    <property type="project" value="InterPro"/>
</dbReference>
<feature type="compositionally biased region" description="Polar residues" evidence="8">
    <location>
        <begin position="978"/>
        <end position="988"/>
    </location>
</feature>
<evidence type="ECO:0000256" key="1">
    <source>
        <dbReference type="ARBA" id="ARBA00022723"/>
    </source>
</evidence>
<feature type="compositionally biased region" description="Acidic residues" evidence="8">
    <location>
        <begin position="49"/>
        <end position="73"/>
    </location>
</feature>
<dbReference type="PROSITE" id="PS50076">
    <property type="entry name" value="DNAJ_2"/>
    <property type="match status" value="1"/>
</dbReference>
<dbReference type="Pfam" id="PF00684">
    <property type="entry name" value="DnaJ_CXXCXGXG"/>
    <property type="match status" value="1"/>
</dbReference>
<keyword evidence="6" id="KW-0694">RNA-binding</keyword>
<dbReference type="Gene3D" id="1.10.287.110">
    <property type="entry name" value="DnaJ domain"/>
    <property type="match status" value="1"/>
</dbReference>
<evidence type="ECO:0000259" key="9">
    <source>
        <dbReference type="PROSITE" id="PS50076"/>
    </source>
</evidence>
<dbReference type="EMBL" id="JABANP010000065">
    <property type="protein sequence ID" value="KAF4692152.1"/>
    <property type="molecule type" value="Genomic_DNA"/>
</dbReference>
<feature type="domain" description="CR-type" evidence="10">
    <location>
        <begin position="791"/>
        <end position="869"/>
    </location>
</feature>
<feature type="region of interest" description="Disordered" evidence="8">
    <location>
        <begin position="962"/>
        <end position="988"/>
    </location>
</feature>
<dbReference type="GO" id="GO:0005737">
    <property type="term" value="C:cytoplasm"/>
    <property type="evidence" value="ECO:0007669"/>
    <property type="project" value="TreeGrafter"/>
</dbReference>
<feature type="compositionally biased region" description="Polar residues" evidence="8">
    <location>
        <begin position="24"/>
        <end position="42"/>
    </location>
</feature>
<evidence type="ECO:0000313" key="11">
    <source>
        <dbReference type="EMBL" id="KAF4692152.1"/>
    </source>
</evidence>
<dbReference type="SMART" id="SM00271">
    <property type="entry name" value="DnaJ"/>
    <property type="match status" value="1"/>
</dbReference>
<comment type="caution">
    <text evidence="11">The sequence shown here is derived from an EMBL/GenBank/DDBJ whole genome shotgun (WGS) entry which is preliminary data.</text>
</comment>
<feature type="region of interest" description="Disordered" evidence="8">
    <location>
        <begin position="1021"/>
        <end position="1047"/>
    </location>
</feature>
<feature type="compositionally biased region" description="Basic and acidic residues" evidence="8">
    <location>
        <begin position="1021"/>
        <end position="1038"/>
    </location>
</feature>
<dbReference type="GO" id="GO:0003723">
    <property type="term" value="F:RNA binding"/>
    <property type="evidence" value="ECO:0007669"/>
    <property type="project" value="UniProtKB-UniRule"/>
</dbReference>
<evidence type="ECO:0000313" key="12">
    <source>
        <dbReference type="Proteomes" id="UP000541610"/>
    </source>
</evidence>
<reference evidence="11 12" key="1">
    <citation type="submission" date="2020-04" db="EMBL/GenBank/DDBJ databases">
        <title>Perkinsus olseni comparative genomics.</title>
        <authorList>
            <person name="Bogema D.R."/>
        </authorList>
    </citation>
    <scope>NUCLEOTIDE SEQUENCE [LARGE SCALE GENOMIC DNA]</scope>
    <source>
        <strain evidence="11">00978-12</strain>
    </source>
</reference>
<dbReference type="Proteomes" id="UP000541610">
    <property type="component" value="Unassembled WGS sequence"/>
</dbReference>